<protein>
    <submittedName>
        <fullName evidence="2">Sporulation and spore germination</fullName>
    </submittedName>
</protein>
<proteinExistence type="predicted"/>
<sequence>MKHKFIIFLILVLVVFLVSCKNYTTIHKDDANYPAINPTPKGSKVQIELFFPNKNKSTLVKEVRNVNSENEKPETVVINELFKGTKDSSLANIIPDEANMISIHIQNSVIYLNLNKAFINEKIDEKEEALIIYSIVNSLTSLENIHKVQILIQGKRTDKFNKYKLNEPIGFSNIIIDNPYVSPIYVVKEHYNSIINGNYRRIYEMEYSHMKNDISYSQFKLYYKTAFVGLESFQITNYEITNYERDIMLIFDIDLHFADGSIQRQKNKKVHLKYNEDEGRFVIRTGLENDI</sequence>
<gene>
    <name evidence="2" type="ORF">SAMN05660462_02555</name>
</gene>
<dbReference type="SMART" id="SM00909">
    <property type="entry name" value="Germane"/>
    <property type="match status" value="1"/>
</dbReference>
<evidence type="ECO:0000313" key="2">
    <source>
        <dbReference type="EMBL" id="SDZ29056.1"/>
    </source>
</evidence>
<dbReference type="InterPro" id="IPR019606">
    <property type="entry name" value="GerMN"/>
</dbReference>
<dbReference type="STRING" id="415015.SAMN05660462_02555"/>
<name>A0A1H3RTM6_9FIRM</name>
<accession>A0A1H3RTM6</accession>
<dbReference type="Proteomes" id="UP000198625">
    <property type="component" value="Unassembled WGS sequence"/>
</dbReference>
<dbReference type="EMBL" id="FNQE01000031">
    <property type="protein sequence ID" value="SDZ29056.1"/>
    <property type="molecule type" value="Genomic_DNA"/>
</dbReference>
<organism evidence="2 3">
    <name type="scientific">Proteiniborus ethanoligenes</name>
    <dbReference type="NCBI Taxonomy" id="415015"/>
    <lineage>
        <taxon>Bacteria</taxon>
        <taxon>Bacillati</taxon>
        <taxon>Bacillota</taxon>
        <taxon>Clostridia</taxon>
        <taxon>Eubacteriales</taxon>
        <taxon>Proteiniborus</taxon>
    </lineage>
</organism>
<reference evidence="2 3" key="1">
    <citation type="submission" date="2016-10" db="EMBL/GenBank/DDBJ databases">
        <authorList>
            <person name="de Groot N.N."/>
        </authorList>
    </citation>
    <scope>NUCLEOTIDE SEQUENCE [LARGE SCALE GENOMIC DNA]</scope>
    <source>
        <strain evidence="2 3">DSM 21650</strain>
    </source>
</reference>
<dbReference type="Pfam" id="PF10646">
    <property type="entry name" value="Germane"/>
    <property type="match status" value="1"/>
</dbReference>
<evidence type="ECO:0000313" key="3">
    <source>
        <dbReference type="Proteomes" id="UP000198625"/>
    </source>
</evidence>
<dbReference type="OrthoDB" id="9809406at2"/>
<dbReference type="PROSITE" id="PS51257">
    <property type="entry name" value="PROKAR_LIPOPROTEIN"/>
    <property type="match status" value="1"/>
</dbReference>
<feature type="domain" description="GerMN" evidence="1">
    <location>
        <begin position="74"/>
        <end position="161"/>
    </location>
</feature>
<evidence type="ECO:0000259" key="1">
    <source>
        <dbReference type="SMART" id="SM00909"/>
    </source>
</evidence>
<dbReference type="RefSeq" id="WP_091731982.1">
    <property type="nucleotide sequence ID" value="NZ_FNQE01000031.1"/>
</dbReference>
<keyword evidence="3" id="KW-1185">Reference proteome</keyword>
<dbReference type="AlphaFoldDB" id="A0A1H3RTM6"/>